<dbReference type="PRINTS" id="PR00190">
    <property type="entry name" value="ACTIN"/>
</dbReference>
<dbReference type="UniPathway" id="UPA00063"/>
<comment type="similarity">
    <text evidence="2 7">Belongs to the actin family.</text>
</comment>
<keyword evidence="9" id="KW-1185">Reference proteome</keyword>
<dbReference type="SMART" id="SM00268">
    <property type="entry name" value="ACTIN"/>
    <property type="match status" value="1"/>
</dbReference>
<evidence type="ECO:0000256" key="1">
    <source>
        <dbReference type="ARBA" id="ARBA00004245"/>
    </source>
</evidence>
<dbReference type="FunFam" id="3.90.640.10:FF:000007">
    <property type="entry name" value="Actin like 7B"/>
    <property type="match status" value="1"/>
</dbReference>
<comment type="subcellular location">
    <subcellularLocation>
        <location evidence="1">Cytoplasm</location>
        <location evidence="1">Cytoskeleton</location>
    </subcellularLocation>
</comment>
<dbReference type="Pfam" id="PF00022">
    <property type="entry name" value="Actin"/>
    <property type="match status" value="1"/>
</dbReference>
<dbReference type="Gene3D" id="3.90.640.10">
    <property type="entry name" value="Actin, Chain A, domain 4"/>
    <property type="match status" value="1"/>
</dbReference>
<dbReference type="PROSITE" id="PS00406">
    <property type="entry name" value="ACTINS_1"/>
    <property type="match status" value="1"/>
</dbReference>
<dbReference type="InterPro" id="IPR004001">
    <property type="entry name" value="Actin_CS"/>
</dbReference>
<evidence type="ECO:0000256" key="2">
    <source>
        <dbReference type="ARBA" id="ARBA00006752"/>
    </source>
</evidence>
<dbReference type="InterPro" id="IPR018083">
    <property type="entry name" value="Sterol_reductase_CS"/>
</dbReference>
<dbReference type="STRING" id="9402.L5KNB5"/>
<accession>L5KNB5</accession>
<evidence type="ECO:0000256" key="5">
    <source>
        <dbReference type="ARBA" id="ARBA00022840"/>
    </source>
</evidence>
<protein>
    <submittedName>
        <fullName evidence="8">7-dehydrocholesterol reductase</fullName>
    </submittedName>
</protein>
<dbReference type="FunFam" id="3.30.420.40:FF:000148">
    <property type="entry name" value="Actin, alpha skeletal muscle"/>
    <property type="match status" value="1"/>
</dbReference>
<keyword evidence="3" id="KW-0963">Cytoplasm</keyword>
<dbReference type="GO" id="GO:0016628">
    <property type="term" value="F:oxidoreductase activity, acting on the CH-CH group of donors, NAD or NADP as acceptor"/>
    <property type="evidence" value="ECO:0007669"/>
    <property type="project" value="InterPro"/>
</dbReference>
<proteinExistence type="inferred from homology"/>
<dbReference type="GO" id="GO:0016020">
    <property type="term" value="C:membrane"/>
    <property type="evidence" value="ECO:0007669"/>
    <property type="project" value="InterPro"/>
</dbReference>
<evidence type="ECO:0000313" key="8">
    <source>
        <dbReference type="EMBL" id="ELK13224.1"/>
    </source>
</evidence>
<keyword evidence="6" id="KW-0206">Cytoskeleton</keyword>
<dbReference type="AlphaFoldDB" id="L5KNB5"/>
<evidence type="ECO:0000256" key="3">
    <source>
        <dbReference type="ARBA" id="ARBA00022490"/>
    </source>
</evidence>
<gene>
    <name evidence="8" type="ORF">PAL_GLEAN10011224</name>
</gene>
<dbReference type="GO" id="GO:0006695">
    <property type="term" value="P:cholesterol biosynthetic process"/>
    <property type="evidence" value="ECO:0007669"/>
    <property type="project" value="UniProtKB-UniPathway"/>
</dbReference>
<keyword evidence="5" id="KW-0067">ATP-binding</keyword>
<dbReference type="PANTHER" id="PTHR11937">
    <property type="entry name" value="ACTIN"/>
    <property type="match status" value="1"/>
</dbReference>
<dbReference type="EMBL" id="KB030625">
    <property type="protein sequence ID" value="ELK13224.1"/>
    <property type="molecule type" value="Genomic_DNA"/>
</dbReference>
<sequence>MACDQYSCSLTAPLLDLATGRARLSDIWAKTPSLTKEAAQLYASWVTFQVLLYVLLPDFCHRFLPGYVGGIQEGAVTPAGVVNLYEVNGLQAWLITHLLWFANSHLLSWFSPTIIFDNWIPLLWCANILGYAVSTFVMVKGYFFPTNAQDCKFTGNFFYNYMMGVEFNPRIGKWFDFKLFFNGRPGIVAWTLINLSFAAKQRELYGHVTNSMVLVNVLQAIYVLDFFWNEAWYLKTIDICHDHFGWYLGWGDCVWLPYLYTLQVMHSAMSLPLVCDYGSGFSKVGFSGAEAPLAVFPTILGKLRHDNPLVGTEKQDWFIGDEAQNRRDRLSMLCPISRATVTSWDNMEKIWHHSFYQVLRIAPEQHPMMVTDPPLNTASNKEKVLQILFETFNVPALYLANQGVLSLYASGLTSGTTIESGEGMTYFVPIVDGFSLPQSTMQMDTAGQDLTLYLLQLLSEKGHSLISTGDREYIRDMKEKCCYVALDFDKEQAQANSPSCTQKYQLPDGREISLGPERFFCPEALFHTDLIGRNSLGIHMTAFRSISSCNPALWKVLFRHVLLSGGTGSCLGLRFRMQRELSALVSPLINVKVSTCPYSVYGAWVGGSILCSLSTFKDMWVTSIEYKDCGSSVIGRRSF</sequence>
<dbReference type="Gene3D" id="3.30.420.40">
    <property type="match status" value="2"/>
</dbReference>
<dbReference type="GO" id="GO:0005856">
    <property type="term" value="C:cytoskeleton"/>
    <property type="evidence" value="ECO:0007669"/>
    <property type="project" value="UniProtKB-SubCell"/>
</dbReference>
<dbReference type="InterPro" id="IPR004000">
    <property type="entry name" value="Actin"/>
</dbReference>
<dbReference type="SUPFAM" id="SSF53067">
    <property type="entry name" value="Actin-like ATPase domain"/>
    <property type="match status" value="2"/>
</dbReference>
<keyword evidence="4" id="KW-0547">Nucleotide-binding</keyword>
<dbReference type="Proteomes" id="UP000010552">
    <property type="component" value="Unassembled WGS sequence"/>
</dbReference>
<evidence type="ECO:0000256" key="6">
    <source>
        <dbReference type="ARBA" id="ARBA00023212"/>
    </source>
</evidence>
<name>L5KNB5_PTEAL</name>
<evidence type="ECO:0000256" key="4">
    <source>
        <dbReference type="ARBA" id="ARBA00022741"/>
    </source>
</evidence>
<dbReference type="GO" id="GO:0005524">
    <property type="term" value="F:ATP binding"/>
    <property type="evidence" value="ECO:0007669"/>
    <property type="project" value="UniProtKB-KW"/>
</dbReference>
<dbReference type="InterPro" id="IPR043129">
    <property type="entry name" value="ATPase_NBD"/>
</dbReference>
<organism evidence="8 9">
    <name type="scientific">Pteropus alecto</name>
    <name type="common">Black flying fox</name>
    <dbReference type="NCBI Taxonomy" id="9402"/>
    <lineage>
        <taxon>Eukaryota</taxon>
        <taxon>Metazoa</taxon>
        <taxon>Chordata</taxon>
        <taxon>Craniata</taxon>
        <taxon>Vertebrata</taxon>
        <taxon>Euteleostomi</taxon>
        <taxon>Mammalia</taxon>
        <taxon>Eutheria</taxon>
        <taxon>Laurasiatheria</taxon>
        <taxon>Chiroptera</taxon>
        <taxon>Yinpterochiroptera</taxon>
        <taxon>Pteropodoidea</taxon>
        <taxon>Pteropodidae</taxon>
        <taxon>Pteropodinae</taxon>
        <taxon>Pteropus</taxon>
    </lineage>
</organism>
<dbReference type="InParanoid" id="L5KNB5"/>
<evidence type="ECO:0000313" key="9">
    <source>
        <dbReference type="Proteomes" id="UP000010552"/>
    </source>
</evidence>
<reference evidence="9" key="1">
    <citation type="journal article" date="2013" name="Science">
        <title>Comparative analysis of bat genomes provides insight into the evolution of flight and immunity.</title>
        <authorList>
            <person name="Zhang G."/>
            <person name="Cowled C."/>
            <person name="Shi Z."/>
            <person name="Huang Z."/>
            <person name="Bishop-Lilly K.A."/>
            <person name="Fang X."/>
            <person name="Wynne J.W."/>
            <person name="Xiong Z."/>
            <person name="Baker M.L."/>
            <person name="Zhao W."/>
            <person name="Tachedjian M."/>
            <person name="Zhu Y."/>
            <person name="Zhou P."/>
            <person name="Jiang X."/>
            <person name="Ng J."/>
            <person name="Yang L."/>
            <person name="Wu L."/>
            <person name="Xiao J."/>
            <person name="Feng Y."/>
            <person name="Chen Y."/>
            <person name="Sun X."/>
            <person name="Zhang Y."/>
            <person name="Marsh G.A."/>
            <person name="Crameri G."/>
            <person name="Broder C.C."/>
            <person name="Frey K.G."/>
            <person name="Wang L.F."/>
            <person name="Wang J."/>
        </authorList>
    </citation>
    <scope>NUCLEOTIDE SEQUENCE [LARGE SCALE GENOMIC DNA]</scope>
</reference>
<dbReference type="PROSITE" id="PS01017">
    <property type="entry name" value="STEROL_REDUCT_1"/>
    <property type="match status" value="1"/>
</dbReference>
<evidence type="ECO:0000256" key="7">
    <source>
        <dbReference type="RuleBase" id="RU000487"/>
    </source>
</evidence>